<name>A0A3M7T169_BRAPC</name>
<evidence type="ECO:0000313" key="2">
    <source>
        <dbReference type="EMBL" id="RNA41732.1"/>
    </source>
</evidence>
<gene>
    <name evidence="2" type="ORF">BpHYR1_044160</name>
</gene>
<accession>A0A3M7T169</accession>
<dbReference type="EMBL" id="REGN01000470">
    <property type="protein sequence ID" value="RNA41732.1"/>
    <property type="molecule type" value="Genomic_DNA"/>
</dbReference>
<sequence>MDGEAEPVRSGPKPTPDDKKLSKLALRGSIVIPECIGEIKRPDFGTLEVRCTGLKRPVPAPVQTIAPAPDAENQDPKNVDVADEL</sequence>
<evidence type="ECO:0000313" key="3">
    <source>
        <dbReference type="Proteomes" id="UP000276133"/>
    </source>
</evidence>
<comment type="caution">
    <text evidence="2">The sequence shown here is derived from an EMBL/GenBank/DDBJ whole genome shotgun (WGS) entry which is preliminary data.</text>
</comment>
<protein>
    <submittedName>
        <fullName evidence="2">Uncharacterized protein</fullName>
    </submittedName>
</protein>
<proteinExistence type="predicted"/>
<feature type="compositionally biased region" description="Basic and acidic residues" evidence="1">
    <location>
        <begin position="74"/>
        <end position="85"/>
    </location>
</feature>
<feature type="region of interest" description="Disordered" evidence="1">
    <location>
        <begin position="1"/>
        <end position="21"/>
    </location>
</feature>
<dbReference type="Proteomes" id="UP000276133">
    <property type="component" value="Unassembled WGS sequence"/>
</dbReference>
<feature type="region of interest" description="Disordered" evidence="1">
    <location>
        <begin position="60"/>
        <end position="85"/>
    </location>
</feature>
<evidence type="ECO:0000256" key="1">
    <source>
        <dbReference type="SAM" id="MobiDB-lite"/>
    </source>
</evidence>
<keyword evidence="3" id="KW-1185">Reference proteome</keyword>
<reference evidence="2 3" key="1">
    <citation type="journal article" date="2018" name="Sci. Rep.">
        <title>Genomic signatures of local adaptation to the degree of environmental predictability in rotifers.</title>
        <authorList>
            <person name="Franch-Gras L."/>
            <person name="Hahn C."/>
            <person name="Garcia-Roger E.M."/>
            <person name="Carmona M.J."/>
            <person name="Serra M."/>
            <person name="Gomez A."/>
        </authorList>
    </citation>
    <scope>NUCLEOTIDE SEQUENCE [LARGE SCALE GENOMIC DNA]</scope>
    <source>
        <strain evidence="2">HYR1</strain>
    </source>
</reference>
<organism evidence="2 3">
    <name type="scientific">Brachionus plicatilis</name>
    <name type="common">Marine rotifer</name>
    <name type="synonym">Brachionus muelleri</name>
    <dbReference type="NCBI Taxonomy" id="10195"/>
    <lineage>
        <taxon>Eukaryota</taxon>
        <taxon>Metazoa</taxon>
        <taxon>Spiralia</taxon>
        <taxon>Gnathifera</taxon>
        <taxon>Rotifera</taxon>
        <taxon>Eurotatoria</taxon>
        <taxon>Monogononta</taxon>
        <taxon>Pseudotrocha</taxon>
        <taxon>Ploima</taxon>
        <taxon>Brachionidae</taxon>
        <taxon>Brachionus</taxon>
    </lineage>
</organism>
<dbReference type="AlphaFoldDB" id="A0A3M7T169"/>